<organism evidence="2 3">
    <name type="scientific">Pneumocystis wakefieldiae</name>
    <dbReference type="NCBI Taxonomy" id="38082"/>
    <lineage>
        <taxon>Eukaryota</taxon>
        <taxon>Fungi</taxon>
        <taxon>Dikarya</taxon>
        <taxon>Ascomycota</taxon>
        <taxon>Taphrinomycotina</taxon>
        <taxon>Pneumocystomycetes</taxon>
        <taxon>Pneumocystaceae</taxon>
        <taxon>Pneumocystis</taxon>
    </lineage>
</organism>
<dbReference type="EMBL" id="CP054535">
    <property type="protein sequence ID" value="QSL64998.1"/>
    <property type="molecule type" value="Genomic_DNA"/>
</dbReference>
<proteinExistence type="predicted"/>
<sequence>MHRTRAQMAVQRPIASSDQDLAKIREISPEKEPYASRFKYSASLKHPIKGNSSDHRPYTSRGVRKTLEVYHLENDDECLLNCCLTE</sequence>
<feature type="region of interest" description="Disordered" evidence="1">
    <location>
        <begin position="1"/>
        <end position="22"/>
    </location>
</feature>
<name>A0A899G0W8_9ASCO</name>
<accession>A0A899G0W8</accession>
<evidence type="ECO:0000313" key="2">
    <source>
        <dbReference type="EMBL" id="QSL64998.1"/>
    </source>
</evidence>
<gene>
    <name evidence="2" type="ORF">MERGE_002302</name>
</gene>
<reference evidence="2" key="1">
    <citation type="submission" date="2020-06" db="EMBL/GenBank/DDBJ databases">
        <title>Genomes of multiple members of Pneumocystis genus reveal paths to human pathogen Pneumocystis jirovecii.</title>
        <authorList>
            <person name="Cisse O.H."/>
            <person name="Ma L."/>
            <person name="Dekker J."/>
            <person name="Khil P."/>
            <person name="Jo J."/>
            <person name="Brenchley J."/>
            <person name="Blair R."/>
            <person name="Pahar B."/>
            <person name="Chabe M."/>
            <person name="Van Rompay K.A."/>
            <person name="Keesler R."/>
            <person name="Sukura A."/>
            <person name="Hirsch V."/>
            <person name="Kutty G."/>
            <person name="Liu Y."/>
            <person name="Peng L."/>
            <person name="Chen J."/>
            <person name="Song J."/>
            <person name="Weissenbacher-Lang C."/>
            <person name="Xu J."/>
            <person name="Upham N.S."/>
            <person name="Stajich J.E."/>
            <person name="Cuomo C.A."/>
            <person name="Cushion M.T."/>
            <person name="Kovacs J.A."/>
        </authorList>
    </citation>
    <scope>NUCLEOTIDE SEQUENCE</scope>
    <source>
        <strain evidence="2">2A</strain>
    </source>
</reference>
<protein>
    <submittedName>
        <fullName evidence="2">Uncharacterized protein</fullName>
    </submittedName>
</protein>
<evidence type="ECO:0000313" key="3">
    <source>
        <dbReference type="Proteomes" id="UP000663699"/>
    </source>
</evidence>
<evidence type="ECO:0000256" key="1">
    <source>
        <dbReference type="SAM" id="MobiDB-lite"/>
    </source>
</evidence>
<keyword evidence="3" id="KW-1185">Reference proteome</keyword>
<dbReference type="AlphaFoldDB" id="A0A899G0W8"/>
<dbReference type="Proteomes" id="UP000663699">
    <property type="component" value="Chromosome 4"/>
</dbReference>